<keyword evidence="2" id="KW-1185">Reference proteome</keyword>
<evidence type="ECO:0000313" key="2">
    <source>
        <dbReference type="Proteomes" id="UP000654279"/>
    </source>
</evidence>
<dbReference type="InterPro" id="IPR036291">
    <property type="entry name" value="NAD(P)-bd_dom_sf"/>
</dbReference>
<proteinExistence type="predicted"/>
<dbReference type="SUPFAM" id="SSF51735">
    <property type="entry name" value="NAD(P)-binding Rossmann-fold domains"/>
    <property type="match status" value="1"/>
</dbReference>
<dbReference type="InterPro" id="IPR052184">
    <property type="entry name" value="SDR_enzymes"/>
</dbReference>
<name>A0A926CZ04_9FIRM</name>
<dbReference type="RefSeq" id="WP_249284039.1">
    <property type="nucleotide sequence ID" value="NZ_JACRSO010000001.1"/>
</dbReference>
<dbReference type="GO" id="GO:0016616">
    <property type="term" value="F:oxidoreductase activity, acting on the CH-OH group of donors, NAD or NADP as acceptor"/>
    <property type="evidence" value="ECO:0007669"/>
    <property type="project" value="TreeGrafter"/>
</dbReference>
<dbReference type="PANTHER" id="PTHR45458:SF1">
    <property type="entry name" value="SHORT CHAIN DEHYDROGENASE"/>
    <property type="match status" value="1"/>
</dbReference>
<dbReference type="EMBL" id="JACRSO010000001">
    <property type="protein sequence ID" value="MBC8527969.1"/>
    <property type="molecule type" value="Genomic_DNA"/>
</dbReference>
<dbReference type="Pfam" id="PF00106">
    <property type="entry name" value="adh_short"/>
    <property type="match status" value="1"/>
</dbReference>
<gene>
    <name evidence="1" type="ORF">H8699_00765</name>
</gene>
<dbReference type="PRINTS" id="PR00081">
    <property type="entry name" value="GDHRDH"/>
</dbReference>
<dbReference type="Gene3D" id="3.40.50.720">
    <property type="entry name" value="NAD(P)-binding Rossmann-like Domain"/>
    <property type="match status" value="1"/>
</dbReference>
<accession>A0A926CZ04</accession>
<dbReference type="AlphaFoldDB" id="A0A926CZ04"/>
<dbReference type="Proteomes" id="UP000654279">
    <property type="component" value="Unassembled WGS sequence"/>
</dbReference>
<sequence>MKTAVISGADRGLGLSMATALLAQGWRVFAGRFLEEYALLDELQAQYPELYPVQMDVSSRESILEAYAEVCRHTDHVDMVISNAAYMGGPNSSTFKGELPIDFALLEYSFRVNALGALQLVEIFLPLLEKGDMKRICFISSEVSSVTMMHRDAGFRYTMTKTAVNVACRILYNDLFPQGYTFRLFQPGWMRRVLPDGSRAATGTVDSDESAAVAVAQFVADREDEQRLVLTDYLGNEWAY</sequence>
<dbReference type="InterPro" id="IPR002347">
    <property type="entry name" value="SDR_fam"/>
</dbReference>
<comment type="caution">
    <text evidence="1">The sequence shown here is derived from an EMBL/GenBank/DDBJ whole genome shotgun (WGS) entry which is preliminary data.</text>
</comment>
<protein>
    <submittedName>
        <fullName evidence="1">SDR family NAD(P)-dependent oxidoreductase</fullName>
    </submittedName>
</protein>
<reference evidence="1" key="1">
    <citation type="submission" date="2020-08" db="EMBL/GenBank/DDBJ databases">
        <title>Genome public.</title>
        <authorList>
            <person name="Liu C."/>
            <person name="Sun Q."/>
        </authorList>
    </citation>
    <scope>NUCLEOTIDE SEQUENCE</scope>
    <source>
        <strain evidence="1">NSJ-44</strain>
    </source>
</reference>
<organism evidence="1 2">
    <name type="scientific">Luoshenia tenuis</name>
    <dbReference type="NCBI Taxonomy" id="2763654"/>
    <lineage>
        <taxon>Bacteria</taxon>
        <taxon>Bacillati</taxon>
        <taxon>Bacillota</taxon>
        <taxon>Clostridia</taxon>
        <taxon>Christensenellales</taxon>
        <taxon>Christensenellaceae</taxon>
        <taxon>Luoshenia</taxon>
    </lineage>
</organism>
<dbReference type="PANTHER" id="PTHR45458">
    <property type="entry name" value="SHORT-CHAIN DEHYDROGENASE/REDUCTASE SDR"/>
    <property type="match status" value="1"/>
</dbReference>
<evidence type="ECO:0000313" key="1">
    <source>
        <dbReference type="EMBL" id="MBC8527969.1"/>
    </source>
</evidence>